<dbReference type="InterPro" id="IPR036188">
    <property type="entry name" value="FAD/NAD-bd_sf"/>
</dbReference>
<dbReference type="EMBL" id="JACOMF010000013">
    <property type="protein sequence ID" value="MBC4016166.1"/>
    <property type="molecule type" value="Genomic_DNA"/>
</dbReference>
<dbReference type="SUPFAM" id="SSF51905">
    <property type="entry name" value="FAD/NAD(P)-binding domain"/>
    <property type="match status" value="1"/>
</dbReference>
<keyword evidence="1" id="KW-0560">Oxidoreductase</keyword>
<feature type="domain" description="FAD dependent oxidoreductase" evidence="2">
    <location>
        <begin position="11"/>
        <end position="406"/>
    </location>
</feature>
<dbReference type="Proteomes" id="UP000600101">
    <property type="component" value="Unassembled WGS sequence"/>
</dbReference>
<evidence type="ECO:0000313" key="4">
    <source>
        <dbReference type="Proteomes" id="UP000600101"/>
    </source>
</evidence>
<gene>
    <name evidence="3" type="ORF">H7965_12620</name>
</gene>
<dbReference type="AlphaFoldDB" id="A0A9X0UDX2"/>
<dbReference type="PANTHER" id="PTHR13847:SF289">
    <property type="entry name" value="GLYCINE OXIDASE"/>
    <property type="match status" value="1"/>
</dbReference>
<dbReference type="InterPro" id="IPR006076">
    <property type="entry name" value="FAD-dep_OxRdtase"/>
</dbReference>
<dbReference type="SUPFAM" id="SSF54373">
    <property type="entry name" value="FAD-linked reductases, C-terminal domain"/>
    <property type="match status" value="1"/>
</dbReference>
<name>A0A9X0UDX2_9PROT</name>
<keyword evidence="4" id="KW-1185">Reference proteome</keyword>
<dbReference type="RefSeq" id="WP_186770940.1">
    <property type="nucleotide sequence ID" value="NZ_JACOMF010000013.1"/>
</dbReference>
<evidence type="ECO:0000313" key="3">
    <source>
        <dbReference type="EMBL" id="MBC4016166.1"/>
    </source>
</evidence>
<dbReference type="Gene3D" id="3.30.9.10">
    <property type="entry name" value="D-Amino Acid Oxidase, subunit A, domain 2"/>
    <property type="match status" value="1"/>
</dbReference>
<evidence type="ECO:0000256" key="1">
    <source>
        <dbReference type="ARBA" id="ARBA00023002"/>
    </source>
</evidence>
<protein>
    <submittedName>
        <fullName evidence="3">FAD-binding oxidoreductase</fullName>
    </submittedName>
</protein>
<dbReference type="Gene3D" id="3.50.50.60">
    <property type="entry name" value="FAD/NAD(P)-binding domain"/>
    <property type="match status" value="2"/>
</dbReference>
<sequence length="426" mass="45932">MSASDAPGLHTVVIGAGVVGACTALELLKAGHRVTILEPGPPGGEQAASYGNGCWLSPMSVIPPAVPGLWKKVPGFIADPLGPLAIRWSYLPRVLPWLARYLASGWTEARVLRTARALRALLEDAPALHASLAGEAGVGALIERRGLMYIYPSRAEFETEAMAWRIRRQVGIDWIELSADELRQREPALDRRYGFAALVEEGGHCRDPGAYVAALVALAEMQGARRVTARASGFRIEAGRLRAVRTETGEIAADRAVIAAGAHSRVLAAAAGDRVPLETERGYHAMIEGAEIGPRTPMMPSDGKMSITWTNRGLRCAGQVEIAGLEAMPNWRRAEILRDHLLRSFPGLPRDLPAERVRFWMGHRPSMPDGLPCLGPASATADIVHAFGHGHVGLVAAPRSARVVAQFLAEVAPEIDTKPYDARRFH</sequence>
<reference evidence="3" key="1">
    <citation type="submission" date="2020-08" db="EMBL/GenBank/DDBJ databases">
        <authorList>
            <person name="Hu Y."/>
            <person name="Nguyen S.V."/>
            <person name="Li F."/>
            <person name="Fanning S."/>
        </authorList>
    </citation>
    <scope>NUCLEOTIDE SEQUENCE</scope>
    <source>
        <strain evidence="3">SYSU D8009</strain>
    </source>
</reference>
<evidence type="ECO:0000259" key="2">
    <source>
        <dbReference type="Pfam" id="PF01266"/>
    </source>
</evidence>
<comment type="caution">
    <text evidence="3">The sequence shown here is derived from an EMBL/GenBank/DDBJ whole genome shotgun (WGS) entry which is preliminary data.</text>
</comment>
<organism evidence="3 4">
    <name type="scientific">Siccirubricoccus deserti</name>
    <dbReference type="NCBI Taxonomy" id="2013562"/>
    <lineage>
        <taxon>Bacteria</taxon>
        <taxon>Pseudomonadati</taxon>
        <taxon>Pseudomonadota</taxon>
        <taxon>Alphaproteobacteria</taxon>
        <taxon>Acetobacterales</taxon>
        <taxon>Roseomonadaceae</taxon>
        <taxon>Siccirubricoccus</taxon>
    </lineage>
</organism>
<dbReference type="GO" id="GO:0005737">
    <property type="term" value="C:cytoplasm"/>
    <property type="evidence" value="ECO:0007669"/>
    <property type="project" value="TreeGrafter"/>
</dbReference>
<dbReference type="GO" id="GO:0016491">
    <property type="term" value="F:oxidoreductase activity"/>
    <property type="evidence" value="ECO:0007669"/>
    <property type="project" value="UniProtKB-KW"/>
</dbReference>
<proteinExistence type="predicted"/>
<dbReference type="Pfam" id="PF01266">
    <property type="entry name" value="DAO"/>
    <property type="match status" value="1"/>
</dbReference>
<dbReference type="PANTHER" id="PTHR13847">
    <property type="entry name" value="SARCOSINE DEHYDROGENASE-RELATED"/>
    <property type="match status" value="1"/>
</dbReference>
<accession>A0A9X0UDX2</accession>